<feature type="domain" description="UEV" evidence="1">
    <location>
        <begin position="1"/>
        <end position="75"/>
    </location>
</feature>
<dbReference type="Pfam" id="PF05743">
    <property type="entry name" value="UEV"/>
    <property type="match status" value="1"/>
</dbReference>
<dbReference type="EMBL" id="JAPWTK010000042">
    <property type="protein sequence ID" value="KAJ8954898.1"/>
    <property type="molecule type" value="Genomic_DNA"/>
</dbReference>
<comment type="caution">
    <text evidence="2">The sequence shown here is derived from an EMBL/GenBank/DDBJ whole genome shotgun (WGS) entry which is preliminary data.</text>
</comment>
<evidence type="ECO:0000259" key="1">
    <source>
        <dbReference type="PROSITE" id="PS51322"/>
    </source>
</evidence>
<gene>
    <name evidence="2" type="ORF">NQ318_016837</name>
</gene>
<protein>
    <recommendedName>
        <fullName evidence="1">UEV domain-containing protein</fullName>
    </recommendedName>
</protein>
<name>A0AAV8YW27_9CUCU</name>
<dbReference type="CDD" id="cd11685">
    <property type="entry name" value="UEV_TSG101-like"/>
    <property type="match status" value="1"/>
</dbReference>
<evidence type="ECO:0000313" key="3">
    <source>
        <dbReference type="Proteomes" id="UP001162162"/>
    </source>
</evidence>
<dbReference type="GO" id="GO:0015031">
    <property type="term" value="P:protein transport"/>
    <property type="evidence" value="ECO:0007669"/>
    <property type="project" value="InterPro"/>
</dbReference>
<dbReference type="PROSITE" id="PS51322">
    <property type="entry name" value="UEV"/>
    <property type="match status" value="1"/>
</dbReference>
<dbReference type="Proteomes" id="UP001162162">
    <property type="component" value="Unassembled WGS sequence"/>
</dbReference>
<keyword evidence="3" id="KW-1185">Reference proteome</keyword>
<dbReference type="InterPro" id="IPR016135">
    <property type="entry name" value="UBQ-conjugating_enzyme/RWD"/>
</dbReference>
<organism evidence="2 3">
    <name type="scientific">Aromia moschata</name>
    <dbReference type="NCBI Taxonomy" id="1265417"/>
    <lineage>
        <taxon>Eukaryota</taxon>
        <taxon>Metazoa</taxon>
        <taxon>Ecdysozoa</taxon>
        <taxon>Arthropoda</taxon>
        <taxon>Hexapoda</taxon>
        <taxon>Insecta</taxon>
        <taxon>Pterygota</taxon>
        <taxon>Neoptera</taxon>
        <taxon>Endopterygota</taxon>
        <taxon>Coleoptera</taxon>
        <taxon>Polyphaga</taxon>
        <taxon>Cucujiformia</taxon>
        <taxon>Chrysomeloidea</taxon>
        <taxon>Cerambycidae</taxon>
        <taxon>Cerambycinae</taxon>
        <taxon>Callichromatini</taxon>
        <taxon>Aromia</taxon>
    </lineage>
</organism>
<dbReference type="Gene3D" id="3.10.110.10">
    <property type="entry name" value="Ubiquitin Conjugating Enzyme"/>
    <property type="match status" value="1"/>
</dbReference>
<accession>A0AAV8YW27</accession>
<dbReference type="InterPro" id="IPR008883">
    <property type="entry name" value="UEV_N"/>
</dbReference>
<sequence length="75" mass="8717">MVDNERLRQWITNYHNPDVVNREILTVTNQYRGLHPEQDVYTFNDGTPMELVNLSGTIPCVTEVQSIIYLYAFGL</sequence>
<proteinExistence type="predicted"/>
<evidence type="ECO:0000313" key="2">
    <source>
        <dbReference type="EMBL" id="KAJ8954898.1"/>
    </source>
</evidence>
<dbReference type="AlphaFoldDB" id="A0AAV8YW27"/>
<reference evidence="2" key="1">
    <citation type="journal article" date="2023" name="Insect Mol. Biol.">
        <title>Genome sequencing provides insights into the evolution of gene families encoding plant cell wall-degrading enzymes in longhorned beetles.</title>
        <authorList>
            <person name="Shin N.R."/>
            <person name="Okamura Y."/>
            <person name="Kirsch R."/>
            <person name="Pauchet Y."/>
        </authorList>
    </citation>
    <scope>NUCLEOTIDE SEQUENCE</scope>
    <source>
        <strain evidence="2">AMC_N1</strain>
    </source>
</reference>